<dbReference type="InterPro" id="IPR050204">
    <property type="entry name" value="AraC_XylS_family_regulators"/>
</dbReference>
<evidence type="ECO:0000256" key="3">
    <source>
        <dbReference type="ARBA" id="ARBA00023125"/>
    </source>
</evidence>
<dbReference type="EMBL" id="JBHSNC010000059">
    <property type="protein sequence ID" value="MFC5532611.1"/>
    <property type="molecule type" value="Genomic_DNA"/>
</dbReference>
<keyword evidence="1" id="KW-0963">Cytoplasm</keyword>
<proteinExistence type="predicted"/>
<dbReference type="Proteomes" id="UP001596108">
    <property type="component" value="Unassembled WGS sequence"/>
</dbReference>
<keyword evidence="4" id="KW-0010">Activator</keyword>
<evidence type="ECO:0000256" key="4">
    <source>
        <dbReference type="ARBA" id="ARBA00023159"/>
    </source>
</evidence>
<dbReference type="InterPro" id="IPR009057">
    <property type="entry name" value="Homeodomain-like_sf"/>
</dbReference>
<protein>
    <submittedName>
        <fullName evidence="7">AraC family transcriptional regulator</fullName>
    </submittedName>
</protein>
<dbReference type="PROSITE" id="PS01124">
    <property type="entry name" value="HTH_ARAC_FAMILY_2"/>
    <property type="match status" value="1"/>
</dbReference>
<dbReference type="InterPro" id="IPR003313">
    <property type="entry name" value="AraC-bd"/>
</dbReference>
<evidence type="ECO:0000313" key="7">
    <source>
        <dbReference type="EMBL" id="MFC5532611.1"/>
    </source>
</evidence>
<dbReference type="PRINTS" id="PR00032">
    <property type="entry name" value="HTHARAC"/>
</dbReference>
<dbReference type="SUPFAM" id="SSF51215">
    <property type="entry name" value="Regulatory protein AraC"/>
    <property type="match status" value="1"/>
</dbReference>
<keyword evidence="2" id="KW-0805">Transcription regulation</keyword>
<sequence length="278" mass="31841">MRIHCTLPTMEPSPYVILPESVGRYSAMPEHYAYRASGALPFFNLHVVASGEGYVEEDGERRLLQAGDAFFYFPNETQKYGSSEHEPWDVYWIHFYGTLIPELLTQQGFRGSTVWSIHRPERLLYHFESLMQEAQEGTLLRPAALSSLTYGILAEFIAEAVPYRARRATNSDADLAVLVPAMQRAACEPFSLERWASEANVSTHYFCKLFRRNMQMSPMDFITLCRIRRAKQLLLDDPEQSVQQVADACGYPSASYFIKRFKEKEGVTPAAYRMLHGR</sequence>
<feature type="domain" description="HTH araC/xylS-type" evidence="6">
    <location>
        <begin position="176"/>
        <end position="275"/>
    </location>
</feature>
<name>A0ABW0R636_9BACL</name>
<keyword evidence="5" id="KW-0804">Transcription</keyword>
<dbReference type="RefSeq" id="WP_378114599.1">
    <property type="nucleotide sequence ID" value="NZ_JBHSNC010000059.1"/>
</dbReference>
<dbReference type="SMART" id="SM00342">
    <property type="entry name" value="HTH_ARAC"/>
    <property type="match status" value="1"/>
</dbReference>
<evidence type="ECO:0000256" key="5">
    <source>
        <dbReference type="ARBA" id="ARBA00023163"/>
    </source>
</evidence>
<gene>
    <name evidence="7" type="ORF">ACFPQ4_24595</name>
</gene>
<dbReference type="Gene3D" id="1.10.10.60">
    <property type="entry name" value="Homeodomain-like"/>
    <property type="match status" value="2"/>
</dbReference>
<dbReference type="Gene3D" id="2.60.120.280">
    <property type="entry name" value="Regulatory protein AraC"/>
    <property type="match status" value="1"/>
</dbReference>
<dbReference type="InterPro" id="IPR037923">
    <property type="entry name" value="HTH-like"/>
</dbReference>
<dbReference type="PANTHER" id="PTHR46796:SF13">
    <property type="entry name" value="HTH-TYPE TRANSCRIPTIONAL ACTIVATOR RHAS"/>
    <property type="match status" value="1"/>
</dbReference>
<reference evidence="8" key="1">
    <citation type="journal article" date="2019" name="Int. J. Syst. Evol. Microbiol.">
        <title>The Global Catalogue of Microorganisms (GCM) 10K type strain sequencing project: providing services to taxonomists for standard genome sequencing and annotation.</title>
        <authorList>
            <consortium name="The Broad Institute Genomics Platform"/>
            <consortium name="The Broad Institute Genome Sequencing Center for Infectious Disease"/>
            <person name="Wu L."/>
            <person name="Ma J."/>
        </authorList>
    </citation>
    <scope>NUCLEOTIDE SEQUENCE [LARGE SCALE GENOMIC DNA]</scope>
    <source>
        <strain evidence="8">CGMCC 1.18578</strain>
    </source>
</reference>
<keyword evidence="3" id="KW-0238">DNA-binding</keyword>
<dbReference type="Pfam" id="PF12833">
    <property type="entry name" value="HTH_18"/>
    <property type="match status" value="1"/>
</dbReference>
<dbReference type="PROSITE" id="PS00041">
    <property type="entry name" value="HTH_ARAC_FAMILY_1"/>
    <property type="match status" value="1"/>
</dbReference>
<dbReference type="InterPro" id="IPR018060">
    <property type="entry name" value="HTH_AraC"/>
</dbReference>
<evidence type="ECO:0000256" key="1">
    <source>
        <dbReference type="ARBA" id="ARBA00022490"/>
    </source>
</evidence>
<keyword evidence="8" id="KW-1185">Reference proteome</keyword>
<dbReference type="InterPro" id="IPR018062">
    <property type="entry name" value="HTH_AraC-typ_CS"/>
</dbReference>
<evidence type="ECO:0000313" key="8">
    <source>
        <dbReference type="Proteomes" id="UP001596108"/>
    </source>
</evidence>
<comment type="caution">
    <text evidence="7">The sequence shown here is derived from an EMBL/GenBank/DDBJ whole genome shotgun (WGS) entry which is preliminary data.</text>
</comment>
<dbReference type="SUPFAM" id="SSF46689">
    <property type="entry name" value="Homeodomain-like"/>
    <property type="match status" value="2"/>
</dbReference>
<accession>A0ABW0R636</accession>
<dbReference type="PANTHER" id="PTHR46796">
    <property type="entry name" value="HTH-TYPE TRANSCRIPTIONAL ACTIVATOR RHAS-RELATED"/>
    <property type="match status" value="1"/>
</dbReference>
<dbReference type="InterPro" id="IPR020449">
    <property type="entry name" value="Tscrpt_reg_AraC-type_HTH"/>
</dbReference>
<evidence type="ECO:0000256" key="2">
    <source>
        <dbReference type="ARBA" id="ARBA00023015"/>
    </source>
</evidence>
<dbReference type="Pfam" id="PF02311">
    <property type="entry name" value="AraC_binding"/>
    <property type="match status" value="1"/>
</dbReference>
<organism evidence="7 8">
    <name type="scientific">Cohnella yongneupensis</name>
    <dbReference type="NCBI Taxonomy" id="425006"/>
    <lineage>
        <taxon>Bacteria</taxon>
        <taxon>Bacillati</taxon>
        <taxon>Bacillota</taxon>
        <taxon>Bacilli</taxon>
        <taxon>Bacillales</taxon>
        <taxon>Paenibacillaceae</taxon>
        <taxon>Cohnella</taxon>
    </lineage>
</organism>
<evidence type="ECO:0000259" key="6">
    <source>
        <dbReference type="PROSITE" id="PS01124"/>
    </source>
</evidence>